<evidence type="ECO:0000256" key="1">
    <source>
        <dbReference type="SAM" id="MobiDB-lite"/>
    </source>
</evidence>
<evidence type="ECO:0000313" key="3">
    <source>
        <dbReference type="Proteomes" id="UP001597347"/>
    </source>
</evidence>
<proteinExistence type="predicted"/>
<gene>
    <name evidence="2" type="ORF">ACFSBI_07185</name>
</gene>
<protein>
    <submittedName>
        <fullName evidence="2">Uncharacterized protein</fullName>
    </submittedName>
</protein>
<name>A0ABW4LF00_9MICO</name>
<dbReference type="EMBL" id="JBHUEA010000008">
    <property type="protein sequence ID" value="MFD1721330.1"/>
    <property type="molecule type" value="Genomic_DNA"/>
</dbReference>
<dbReference type="Proteomes" id="UP001597347">
    <property type="component" value="Unassembled WGS sequence"/>
</dbReference>
<comment type="caution">
    <text evidence="2">The sequence shown here is derived from an EMBL/GenBank/DDBJ whole genome shotgun (WGS) entry which is preliminary data.</text>
</comment>
<sequence length="60" mass="5875">MDSDVGSMNPGPSEGDDEAPGEGTENPGPGDEIPAEGSSNPGPSDEIPGQGSENPGPEEP</sequence>
<reference evidence="3" key="1">
    <citation type="journal article" date="2019" name="Int. J. Syst. Evol. Microbiol.">
        <title>The Global Catalogue of Microorganisms (GCM) 10K type strain sequencing project: providing services to taxonomists for standard genome sequencing and annotation.</title>
        <authorList>
            <consortium name="The Broad Institute Genomics Platform"/>
            <consortium name="The Broad Institute Genome Sequencing Center for Infectious Disease"/>
            <person name="Wu L."/>
            <person name="Ma J."/>
        </authorList>
    </citation>
    <scope>NUCLEOTIDE SEQUENCE [LARGE SCALE GENOMIC DNA]</scope>
    <source>
        <strain evidence="3">CGMCC 1.12471</strain>
    </source>
</reference>
<keyword evidence="3" id="KW-1185">Reference proteome</keyword>
<feature type="region of interest" description="Disordered" evidence="1">
    <location>
        <begin position="1"/>
        <end position="60"/>
    </location>
</feature>
<evidence type="ECO:0000313" key="2">
    <source>
        <dbReference type="EMBL" id="MFD1721330.1"/>
    </source>
</evidence>
<organism evidence="2 3">
    <name type="scientific">Amnibacterium endophyticum</name>
    <dbReference type="NCBI Taxonomy" id="2109337"/>
    <lineage>
        <taxon>Bacteria</taxon>
        <taxon>Bacillati</taxon>
        <taxon>Actinomycetota</taxon>
        <taxon>Actinomycetes</taxon>
        <taxon>Micrococcales</taxon>
        <taxon>Microbacteriaceae</taxon>
        <taxon>Amnibacterium</taxon>
    </lineage>
</organism>
<accession>A0ABW4LF00</accession>
<dbReference type="RefSeq" id="WP_377933464.1">
    <property type="nucleotide sequence ID" value="NZ_JBHUEA010000008.1"/>
</dbReference>